<comment type="caution">
    <text evidence="7">The sequence shown here is derived from an EMBL/GenBank/DDBJ whole genome shotgun (WGS) entry which is preliminary data.</text>
</comment>
<keyword evidence="3" id="KW-0862">Zinc</keyword>
<feature type="compositionally biased region" description="Low complexity" evidence="5">
    <location>
        <begin position="361"/>
        <end position="393"/>
    </location>
</feature>
<evidence type="ECO:0000259" key="6">
    <source>
        <dbReference type="PROSITE" id="PS51265"/>
    </source>
</evidence>
<dbReference type="PANTHER" id="PTHR15375">
    <property type="entry name" value="ACTIVATOR OF S-PHASE KINASE-RELATED"/>
    <property type="match status" value="1"/>
</dbReference>
<dbReference type="GO" id="GO:0010571">
    <property type="term" value="P:positive regulation of nuclear cell cycle DNA replication"/>
    <property type="evidence" value="ECO:0007669"/>
    <property type="project" value="TreeGrafter"/>
</dbReference>
<dbReference type="SMART" id="SM00586">
    <property type="entry name" value="ZnF_DBF"/>
    <property type="match status" value="1"/>
</dbReference>
<evidence type="ECO:0000313" key="7">
    <source>
        <dbReference type="EMBL" id="OAD04705.1"/>
    </source>
</evidence>
<dbReference type="InterPro" id="IPR036420">
    <property type="entry name" value="BRCT_dom_sf"/>
</dbReference>
<dbReference type="PANTHER" id="PTHR15375:SF26">
    <property type="entry name" value="PROTEIN CHIFFON"/>
    <property type="match status" value="1"/>
</dbReference>
<feature type="domain" description="DBF4-type" evidence="6">
    <location>
        <begin position="479"/>
        <end position="528"/>
    </location>
</feature>
<dbReference type="InterPro" id="IPR013939">
    <property type="entry name" value="Regulatory_Dfp1/Him1"/>
</dbReference>
<feature type="compositionally biased region" description="Low complexity" evidence="5">
    <location>
        <begin position="294"/>
        <end position="307"/>
    </location>
</feature>
<feature type="compositionally biased region" description="Low complexity" evidence="5">
    <location>
        <begin position="415"/>
        <end position="426"/>
    </location>
</feature>
<feature type="compositionally biased region" description="Low complexity" evidence="5">
    <location>
        <begin position="314"/>
        <end position="337"/>
    </location>
</feature>
<dbReference type="Pfam" id="PF08630">
    <property type="entry name" value="Dfp1_Him1_M"/>
    <property type="match status" value="1"/>
</dbReference>
<dbReference type="AlphaFoldDB" id="A0A162MRT3"/>
<dbReference type="Pfam" id="PF07535">
    <property type="entry name" value="zf-DBF"/>
    <property type="match status" value="1"/>
</dbReference>
<dbReference type="GO" id="GO:0043539">
    <property type="term" value="F:protein serine/threonine kinase activator activity"/>
    <property type="evidence" value="ECO:0007669"/>
    <property type="project" value="TreeGrafter"/>
</dbReference>
<dbReference type="OrthoDB" id="21380at2759"/>
<dbReference type="Proteomes" id="UP000077051">
    <property type="component" value="Unassembled WGS sequence"/>
</dbReference>
<keyword evidence="2 4" id="KW-0863">Zinc-finger</keyword>
<protein>
    <recommendedName>
        <fullName evidence="6">DBF4-type domain-containing protein</fullName>
    </recommendedName>
</protein>
<dbReference type="EMBL" id="AMYB01000003">
    <property type="protein sequence ID" value="OAD04705.1"/>
    <property type="molecule type" value="Genomic_DNA"/>
</dbReference>
<reference evidence="7 8" key="1">
    <citation type="submission" date="2015-06" db="EMBL/GenBank/DDBJ databases">
        <title>Expansion of signal transduction pathways in fungi by whole-genome duplication.</title>
        <authorList>
            <consortium name="DOE Joint Genome Institute"/>
            <person name="Corrochano L.M."/>
            <person name="Kuo A."/>
            <person name="Marcet-Houben M."/>
            <person name="Polaino S."/>
            <person name="Salamov A."/>
            <person name="Villalobos J.M."/>
            <person name="Alvarez M.I."/>
            <person name="Avalos J."/>
            <person name="Benito E.P."/>
            <person name="Benoit I."/>
            <person name="Burger G."/>
            <person name="Camino L.P."/>
            <person name="Canovas D."/>
            <person name="Cerda-Olmedo E."/>
            <person name="Cheng J.-F."/>
            <person name="Dominguez A."/>
            <person name="Elias M."/>
            <person name="Eslava A.P."/>
            <person name="Glaser F."/>
            <person name="Grimwood J."/>
            <person name="Gutierrez G."/>
            <person name="Heitman J."/>
            <person name="Henrissat B."/>
            <person name="Iturriaga E.A."/>
            <person name="Lang B.F."/>
            <person name="Lavin J.L."/>
            <person name="Lee S."/>
            <person name="Li W."/>
            <person name="Lindquist E."/>
            <person name="Lopez-Garcia S."/>
            <person name="Luque E.M."/>
            <person name="Marcos A.T."/>
            <person name="Martin J."/>
            <person name="Mccluskey K."/>
            <person name="Medina H.R."/>
            <person name="Miralles-Duran A."/>
            <person name="Miyazaki A."/>
            <person name="Munoz-Torres E."/>
            <person name="Oguiza J.A."/>
            <person name="Ohm R."/>
            <person name="Olmedo M."/>
            <person name="Orejas M."/>
            <person name="Ortiz-Castellanos L."/>
            <person name="Pisabarro A.G."/>
            <person name="Rodriguez-Romero J."/>
            <person name="Ruiz-Herrera J."/>
            <person name="Ruiz-Vazquez R."/>
            <person name="Sanz C."/>
            <person name="Schackwitz W."/>
            <person name="Schmutz J."/>
            <person name="Shahriari M."/>
            <person name="Shelest E."/>
            <person name="Silva-Franco F."/>
            <person name="Soanes D."/>
            <person name="Syed K."/>
            <person name="Tagua V.G."/>
            <person name="Talbot N.J."/>
            <person name="Thon M."/>
            <person name="De Vries R.P."/>
            <person name="Wiebenga A."/>
            <person name="Yadav J.S."/>
            <person name="Braun E.L."/>
            <person name="Baker S."/>
            <person name="Garre V."/>
            <person name="Horwitz B."/>
            <person name="Torres-Martinez S."/>
            <person name="Idnurm A."/>
            <person name="Herrera-Estrella A."/>
            <person name="Gabaldon T."/>
            <person name="Grigoriev I.V."/>
        </authorList>
    </citation>
    <scope>NUCLEOTIDE SEQUENCE [LARGE SCALE GENOMIC DNA]</scope>
    <source>
        <strain evidence="7 8">CBS 277.49</strain>
    </source>
</reference>
<dbReference type="GO" id="GO:0003676">
    <property type="term" value="F:nucleic acid binding"/>
    <property type="evidence" value="ECO:0007669"/>
    <property type="project" value="InterPro"/>
</dbReference>
<dbReference type="InterPro" id="IPR038545">
    <property type="entry name" value="Znf_DBF_sf"/>
</dbReference>
<dbReference type="Gene3D" id="3.40.50.10190">
    <property type="entry name" value="BRCT domain"/>
    <property type="match status" value="1"/>
</dbReference>
<accession>A0A162MRT3</accession>
<feature type="compositionally biased region" description="Polar residues" evidence="5">
    <location>
        <begin position="394"/>
        <end position="414"/>
    </location>
</feature>
<keyword evidence="8" id="KW-1185">Reference proteome</keyword>
<evidence type="ECO:0000313" key="8">
    <source>
        <dbReference type="Proteomes" id="UP000077051"/>
    </source>
</evidence>
<dbReference type="GO" id="GO:0008270">
    <property type="term" value="F:zinc ion binding"/>
    <property type="evidence" value="ECO:0007669"/>
    <property type="project" value="UniProtKB-KW"/>
</dbReference>
<feature type="compositionally biased region" description="Basic and acidic residues" evidence="5">
    <location>
        <begin position="430"/>
        <end position="442"/>
    </location>
</feature>
<dbReference type="SUPFAM" id="SSF52113">
    <property type="entry name" value="BRCT domain"/>
    <property type="match status" value="1"/>
</dbReference>
<evidence type="ECO:0000256" key="5">
    <source>
        <dbReference type="SAM" id="MobiDB-lite"/>
    </source>
</evidence>
<dbReference type="GO" id="GO:1901987">
    <property type="term" value="P:regulation of cell cycle phase transition"/>
    <property type="evidence" value="ECO:0007669"/>
    <property type="project" value="TreeGrafter"/>
</dbReference>
<evidence type="ECO:0000256" key="1">
    <source>
        <dbReference type="ARBA" id="ARBA00022723"/>
    </source>
</evidence>
<keyword evidence="1" id="KW-0479">Metal-binding</keyword>
<name>A0A162MRT3_MUCCL</name>
<dbReference type="PROSITE" id="PS51265">
    <property type="entry name" value="ZF_DBF4"/>
    <property type="match status" value="1"/>
</dbReference>
<dbReference type="STRING" id="747725.A0A162MRT3"/>
<proteinExistence type="predicted"/>
<dbReference type="CDD" id="cd00027">
    <property type="entry name" value="BRCT"/>
    <property type="match status" value="1"/>
</dbReference>
<dbReference type="GO" id="GO:0031431">
    <property type="term" value="C:Dbf4-dependent protein kinase complex"/>
    <property type="evidence" value="ECO:0007669"/>
    <property type="project" value="TreeGrafter"/>
</dbReference>
<evidence type="ECO:0000256" key="2">
    <source>
        <dbReference type="ARBA" id="ARBA00022771"/>
    </source>
</evidence>
<evidence type="ECO:0000256" key="4">
    <source>
        <dbReference type="PROSITE-ProRule" id="PRU00600"/>
    </source>
</evidence>
<evidence type="ECO:0000256" key="3">
    <source>
        <dbReference type="ARBA" id="ARBA00022833"/>
    </source>
</evidence>
<dbReference type="InterPro" id="IPR051590">
    <property type="entry name" value="Replication_Regulatory_Kinase"/>
</dbReference>
<feature type="region of interest" description="Disordered" evidence="5">
    <location>
        <begin position="548"/>
        <end position="572"/>
    </location>
</feature>
<dbReference type="Gene3D" id="6.10.250.3410">
    <property type="entry name" value="DBF zinc finger"/>
    <property type="match status" value="1"/>
</dbReference>
<gene>
    <name evidence="7" type="ORF">MUCCIDRAFT_79807</name>
</gene>
<organism evidence="7 8">
    <name type="scientific">Mucor lusitanicus CBS 277.49</name>
    <dbReference type="NCBI Taxonomy" id="747725"/>
    <lineage>
        <taxon>Eukaryota</taxon>
        <taxon>Fungi</taxon>
        <taxon>Fungi incertae sedis</taxon>
        <taxon>Mucoromycota</taxon>
        <taxon>Mucoromycotina</taxon>
        <taxon>Mucoromycetes</taxon>
        <taxon>Mucorales</taxon>
        <taxon>Mucorineae</taxon>
        <taxon>Mucoraceae</taxon>
        <taxon>Mucor</taxon>
    </lineage>
</organism>
<feature type="region of interest" description="Disordered" evidence="5">
    <location>
        <begin position="258"/>
        <end position="442"/>
    </location>
</feature>
<sequence length="614" mass="68921">MSYPLNNNTNTVRQVNQQHTWMKPGDLHLPRQTSISREQELQNKLKQTSLNPAAAAATAPTARNVNSDDFCKISPAELAAKRKEFGTFKFYLDNLDPLVSKRIERGIKIMGAAHEPFFSKKCTHLITTKPIPKHENLLATTSNNSTTSNTKATKSLKKYDPIVESAIQFNTVVWSADVMQKTIEFLLNVTSSRKEAPVQEKRALGNLLQEDKLFGPSTGTNSDAQSKRPHFVPFTGFFLIVEDATQAHRPPICKQWTKDTKKPAEMPWPYFKQTPKFRSPFGKRGPPPPKKPADGATAGGAKDATTAAKEETTKPTAAEGVPATTAKPKTTADNKTAAQEDKENMPTLKPTTSCQHAAIKPLTATSTPSPLSSQKSQSQQLHHPQQQTTLKQPDSQNFSLRASGFQPSCTNNIQSASTRSVSTSVSILQGEHRRLPPGDSVNRLDKRMVENVTQKEHEKLCRLKAQKEEQARRERELKKKRDSRFCENCNVLFENLEEHAKQQAHQTFIRDQNNFKELDELLAKTHRRYKGPLPERMRELIDPNIDGKNVEFVPDRKRPHPATPADDMMSPTRKLQTADMLKKKSLPTSQPRIAANDTHHNVNHKWAEYGAVFD</sequence>
<dbReference type="VEuPathDB" id="FungiDB:MUCCIDRAFT_79807"/>
<dbReference type="InterPro" id="IPR006572">
    <property type="entry name" value="Znf_DBF"/>
</dbReference>